<feature type="domain" description="Mannose-6-phosphate isomerase type II C-terminal" evidence="1">
    <location>
        <begin position="59"/>
        <end position="164"/>
    </location>
</feature>
<evidence type="ECO:0000313" key="2">
    <source>
        <dbReference type="EMBL" id="RZF58186.1"/>
    </source>
</evidence>
<dbReference type="RefSeq" id="WP_130143286.1">
    <property type="nucleotide sequence ID" value="NZ_SGIT01000005.1"/>
</dbReference>
<dbReference type="Gene3D" id="2.60.120.10">
    <property type="entry name" value="Jelly Rolls"/>
    <property type="match status" value="1"/>
</dbReference>
<dbReference type="GO" id="GO:0005976">
    <property type="term" value="P:polysaccharide metabolic process"/>
    <property type="evidence" value="ECO:0007669"/>
    <property type="project" value="InterPro"/>
</dbReference>
<protein>
    <submittedName>
        <fullName evidence="2">Phosphoheptose isomerase</fullName>
    </submittedName>
</protein>
<name>A0A4Q6XPW9_9SPHI</name>
<accession>A0A4Q6XPW9</accession>
<dbReference type="InterPro" id="IPR011051">
    <property type="entry name" value="RmlC_Cupin_sf"/>
</dbReference>
<evidence type="ECO:0000259" key="1">
    <source>
        <dbReference type="Pfam" id="PF01050"/>
    </source>
</evidence>
<dbReference type="EMBL" id="SGIT01000005">
    <property type="protein sequence ID" value="RZF58186.1"/>
    <property type="molecule type" value="Genomic_DNA"/>
</dbReference>
<dbReference type="GO" id="GO:0016853">
    <property type="term" value="F:isomerase activity"/>
    <property type="evidence" value="ECO:0007669"/>
    <property type="project" value="UniProtKB-KW"/>
</dbReference>
<dbReference type="OrthoDB" id="9806359at2"/>
<dbReference type="AlphaFoldDB" id="A0A4Q6XPW9"/>
<gene>
    <name evidence="2" type="ORF">EWE74_19230</name>
</gene>
<comment type="caution">
    <text evidence="2">The sequence shown here is derived from an EMBL/GenBank/DDBJ whole genome shotgun (WGS) entry which is preliminary data.</text>
</comment>
<reference evidence="2 3" key="1">
    <citation type="submission" date="2019-02" db="EMBL/GenBank/DDBJ databases">
        <authorList>
            <person name="Li Y."/>
        </authorList>
    </citation>
    <scope>NUCLEOTIDE SEQUENCE [LARGE SCALE GENOMIC DNA]</scope>
    <source>
        <strain evidence="2 3">30C10-4-7</strain>
    </source>
</reference>
<organism evidence="2 3">
    <name type="scientific">Sphingobacterium corticibacterium</name>
    <dbReference type="NCBI Taxonomy" id="2484746"/>
    <lineage>
        <taxon>Bacteria</taxon>
        <taxon>Pseudomonadati</taxon>
        <taxon>Bacteroidota</taxon>
        <taxon>Sphingobacteriia</taxon>
        <taxon>Sphingobacteriales</taxon>
        <taxon>Sphingobacteriaceae</taxon>
        <taxon>Sphingobacterium</taxon>
    </lineage>
</organism>
<dbReference type="SUPFAM" id="SSF51182">
    <property type="entry name" value="RmlC-like cupins"/>
    <property type="match status" value="1"/>
</dbReference>
<evidence type="ECO:0000313" key="3">
    <source>
        <dbReference type="Proteomes" id="UP000292855"/>
    </source>
</evidence>
<keyword evidence="3" id="KW-1185">Reference proteome</keyword>
<sequence length="168" mass="19271">MSEQYVNKGELFSQIEEKLTAQGFTIDHIDQTRPWGGFFVIAEEQAQQFANTYFDGLDVQNLKISGKLSPKILVVAPEKRLSWQYHHRRAEIWRVTQGEVGIITSATDEQNELKKLKEGDVIRLSQGERHRLIGLKTYGVVAEIWQHTDANNPSDESDIVRVEDDFGR</sequence>
<dbReference type="InterPro" id="IPR014710">
    <property type="entry name" value="RmlC-like_jellyroll"/>
</dbReference>
<dbReference type="InterPro" id="IPR001538">
    <property type="entry name" value="Man6P_isomerase-2_C"/>
</dbReference>
<dbReference type="GO" id="GO:0016779">
    <property type="term" value="F:nucleotidyltransferase activity"/>
    <property type="evidence" value="ECO:0007669"/>
    <property type="project" value="InterPro"/>
</dbReference>
<proteinExistence type="predicted"/>
<keyword evidence="2" id="KW-0413">Isomerase</keyword>
<dbReference type="Proteomes" id="UP000292855">
    <property type="component" value="Unassembled WGS sequence"/>
</dbReference>
<dbReference type="Pfam" id="PF01050">
    <property type="entry name" value="MannoseP_isomer"/>
    <property type="match status" value="1"/>
</dbReference>